<protein>
    <submittedName>
        <fullName evidence="3">(apollo) hypothetical protein</fullName>
    </submittedName>
</protein>
<feature type="region of interest" description="Disordered" evidence="2">
    <location>
        <begin position="267"/>
        <end position="292"/>
    </location>
</feature>
<keyword evidence="1" id="KW-0175">Coiled coil</keyword>
<name>A0A8S3Y7Z2_PARAO</name>
<dbReference type="EMBL" id="CAJQZP010001607">
    <property type="protein sequence ID" value="CAG5056650.1"/>
    <property type="molecule type" value="Genomic_DNA"/>
</dbReference>
<proteinExistence type="predicted"/>
<evidence type="ECO:0000256" key="2">
    <source>
        <dbReference type="SAM" id="MobiDB-lite"/>
    </source>
</evidence>
<sequence>MLVTYLKASRDLCETDSILFGAALAVRRIIGAKLSMAGRTTGQSSAIPAWRTRIEERIAKARALIGRLICFRSGNTRPRILRTVRMAFAGTNVSLSQPDIMQKLTERIDDLKQRIAAWGKRIRRYTERSTRFNQNRLFQSEQKRLCKSLERPMVSGTGPEPNQADTVAIWRSLWSEPVNHNEGLWTEVVASQCARITPMDPVIITPDDVAKAVRRALNWKSPALDGLHYYWLKGFMRRLYRSSGKRSEKTRASATSVTADGRLREHVKKTTRQMRDAARRTGAPRRGACPPPRWRSTRFLRKKITSIFAWCVGLQRAARCPGVSCSVSRCGCGPEVPVQAVRGAAWRTRRLDPGGSRSQQAADAGRSAIFADHTC</sequence>
<dbReference type="AlphaFoldDB" id="A0A8S3Y7Z2"/>
<reference evidence="3" key="1">
    <citation type="submission" date="2021-04" db="EMBL/GenBank/DDBJ databases">
        <authorList>
            <person name="Tunstrom K."/>
        </authorList>
    </citation>
    <scope>NUCLEOTIDE SEQUENCE</scope>
</reference>
<organism evidence="3 4">
    <name type="scientific">Parnassius apollo</name>
    <name type="common">Apollo butterfly</name>
    <name type="synonym">Papilio apollo</name>
    <dbReference type="NCBI Taxonomy" id="110799"/>
    <lineage>
        <taxon>Eukaryota</taxon>
        <taxon>Metazoa</taxon>
        <taxon>Ecdysozoa</taxon>
        <taxon>Arthropoda</taxon>
        <taxon>Hexapoda</taxon>
        <taxon>Insecta</taxon>
        <taxon>Pterygota</taxon>
        <taxon>Neoptera</taxon>
        <taxon>Endopterygota</taxon>
        <taxon>Lepidoptera</taxon>
        <taxon>Glossata</taxon>
        <taxon>Ditrysia</taxon>
        <taxon>Papilionoidea</taxon>
        <taxon>Papilionidae</taxon>
        <taxon>Parnassiinae</taxon>
        <taxon>Parnassini</taxon>
        <taxon>Parnassius</taxon>
        <taxon>Parnassius</taxon>
    </lineage>
</organism>
<dbReference type="OrthoDB" id="2194416at2759"/>
<evidence type="ECO:0000256" key="1">
    <source>
        <dbReference type="SAM" id="Coils"/>
    </source>
</evidence>
<gene>
    <name evidence="3" type="ORF">PAPOLLO_LOCUS26863</name>
</gene>
<comment type="caution">
    <text evidence="3">The sequence shown here is derived from an EMBL/GenBank/DDBJ whole genome shotgun (WGS) entry which is preliminary data.</text>
</comment>
<feature type="coiled-coil region" evidence="1">
    <location>
        <begin position="101"/>
        <end position="128"/>
    </location>
</feature>
<evidence type="ECO:0000313" key="4">
    <source>
        <dbReference type="Proteomes" id="UP000691718"/>
    </source>
</evidence>
<accession>A0A8S3Y7Z2</accession>
<evidence type="ECO:0000313" key="3">
    <source>
        <dbReference type="EMBL" id="CAG5056650.1"/>
    </source>
</evidence>
<dbReference type="Proteomes" id="UP000691718">
    <property type="component" value="Unassembled WGS sequence"/>
</dbReference>
<keyword evidence="4" id="KW-1185">Reference proteome</keyword>